<accession>A0ABT5M2D2</accession>
<protein>
    <submittedName>
        <fullName evidence="1">Uncharacterized protein</fullName>
    </submittedName>
</protein>
<organism evidence="1 2">
    <name type="scientific">Xenorhabdus aichiensis</name>
    <dbReference type="NCBI Taxonomy" id="3025874"/>
    <lineage>
        <taxon>Bacteria</taxon>
        <taxon>Pseudomonadati</taxon>
        <taxon>Pseudomonadota</taxon>
        <taxon>Gammaproteobacteria</taxon>
        <taxon>Enterobacterales</taxon>
        <taxon>Morganellaceae</taxon>
        <taxon>Xenorhabdus</taxon>
    </lineage>
</organism>
<dbReference type="Proteomes" id="UP001214757">
    <property type="component" value="Unassembled WGS sequence"/>
</dbReference>
<keyword evidence="2" id="KW-1185">Reference proteome</keyword>
<dbReference type="RefSeq" id="WP_273578928.1">
    <property type="nucleotide sequence ID" value="NZ_JAQRFO010000008.1"/>
</dbReference>
<dbReference type="EMBL" id="JAQRFO010000008">
    <property type="protein sequence ID" value="MDC9621133.1"/>
    <property type="molecule type" value="Genomic_DNA"/>
</dbReference>
<evidence type="ECO:0000313" key="1">
    <source>
        <dbReference type="EMBL" id="MDC9621133.1"/>
    </source>
</evidence>
<sequence length="69" mass="7786">MILSKNNNLNSGIEFHLSVPDGADVAISQEFYVDITLLSDFSLSNFPDITIVNPVGLKKNRYYYPYISI</sequence>
<proteinExistence type="predicted"/>
<gene>
    <name evidence="1" type="ORF">PSI22_05690</name>
</gene>
<reference evidence="1 2" key="1">
    <citation type="submission" date="2023-02" db="EMBL/GenBank/DDBJ databases">
        <title>Entomopathogenic bacteria.</title>
        <authorList>
            <person name="Machado R.A."/>
        </authorList>
    </citation>
    <scope>NUCLEOTIDE SEQUENCE [LARGE SCALE GENOMIC DNA]</scope>
    <source>
        <strain evidence="1 2">XENO-7</strain>
    </source>
</reference>
<comment type="caution">
    <text evidence="1">The sequence shown here is derived from an EMBL/GenBank/DDBJ whole genome shotgun (WGS) entry which is preliminary data.</text>
</comment>
<name>A0ABT5M2D2_9GAMM</name>
<evidence type="ECO:0000313" key="2">
    <source>
        <dbReference type="Proteomes" id="UP001214757"/>
    </source>
</evidence>